<dbReference type="EMBL" id="JAFBCY010000002">
    <property type="protein sequence ID" value="MBM7851577.1"/>
    <property type="molecule type" value="Genomic_DNA"/>
</dbReference>
<evidence type="ECO:0000313" key="6">
    <source>
        <dbReference type="Proteomes" id="UP001143400"/>
    </source>
</evidence>
<dbReference type="EMBL" id="BSFF01000001">
    <property type="protein sequence ID" value="GLK54635.1"/>
    <property type="molecule type" value="Genomic_DNA"/>
</dbReference>
<evidence type="ECO:0000313" key="3">
    <source>
        <dbReference type="EMBL" id="GLK54635.1"/>
    </source>
</evidence>
<dbReference type="InterPro" id="IPR016071">
    <property type="entry name" value="Staphylococal_nuclease_OB-fold"/>
</dbReference>
<keyword evidence="4" id="KW-0378">Hydrolase</keyword>
<protein>
    <submittedName>
        <fullName evidence="4">Endonuclease YncB(Thermonuclease family)</fullName>
    </submittedName>
</protein>
<keyword evidence="1" id="KW-0732">Signal</keyword>
<dbReference type="GO" id="GO:0004519">
    <property type="term" value="F:endonuclease activity"/>
    <property type="evidence" value="ECO:0007669"/>
    <property type="project" value="UniProtKB-KW"/>
</dbReference>
<keyword evidence="4" id="KW-0255">Endonuclease</keyword>
<organism evidence="3 6">
    <name type="scientific">Methylopila capsulata</name>
    <dbReference type="NCBI Taxonomy" id="61654"/>
    <lineage>
        <taxon>Bacteria</taxon>
        <taxon>Pseudomonadati</taxon>
        <taxon>Pseudomonadota</taxon>
        <taxon>Alphaproteobacteria</taxon>
        <taxon>Hyphomicrobiales</taxon>
        <taxon>Methylopilaceae</taxon>
        <taxon>Methylopila</taxon>
    </lineage>
</organism>
<accession>A0A9W6ISS2</accession>
<keyword evidence="4" id="KW-0540">Nuclease</keyword>
<dbReference type="RefSeq" id="WP_210341391.1">
    <property type="nucleotide sequence ID" value="NZ_BSFF01000001.1"/>
</dbReference>
<evidence type="ECO:0000313" key="5">
    <source>
        <dbReference type="Proteomes" id="UP000758856"/>
    </source>
</evidence>
<reference evidence="3" key="3">
    <citation type="submission" date="2023-01" db="EMBL/GenBank/DDBJ databases">
        <authorList>
            <person name="Sun Q."/>
            <person name="Evtushenko L."/>
        </authorList>
    </citation>
    <scope>NUCLEOTIDE SEQUENCE</scope>
    <source>
        <strain evidence="3">VKM B-1606</strain>
    </source>
</reference>
<dbReference type="Proteomes" id="UP000758856">
    <property type="component" value="Unassembled WGS sequence"/>
</dbReference>
<evidence type="ECO:0000259" key="2">
    <source>
        <dbReference type="PROSITE" id="PS50830"/>
    </source>
</evidence>
<dbReference type="Gene3D" id="2.40.50.90">
    <property type="match status" value="1"/>
</dbReference>
<feature type="chain" id="PRO_5040733701" evidence="1">
    <location>
        <begin position="42"/>
        <end position="289"/>
    </location>
</feature>
<keyword evidence="5" id="KW-1185">Reference proteome</keyword>
<dbReference type="InterPro" id="IPR035437">
    <property type="entry name" value="SNase_OB-fold_sf"/>
</dbReference>
<dbReference type="AlphaFoldDB" id="A0A9W6ISS2"/>
<evidence type="ECO:0000256" key="1">
    <source>
        <dbReference type="SAM" id="SignalP"/>
    </source>
</evidence>
<dbReference type="SMART" id="SM00318">
    <property type="entry name" value="SNc"/>
    <property type="match status" value="1"/>
</dbReference>
<gene>
    <name evidence="3" type="ORF">GCM10008170_06540</name>
    <name evidence="4" type="ORF">JOD31_001802</name>
</gene>
<sequence>MRNLPFRVFQSAAPAFLTGPAIALPATVALALLLAGSPSLAAPCVLSAKAESVRVERALDGDTAALADGRTLRLAGILAPKAPLGTREADWPPADAAATTLRALVADRPFVLRAALASPDRHGRIVGYLAAEGAADPAGLSAELLARGVARAAADRAGRDCRATLLAAEDGARRASLGLWTNTYYEVRDAADGDAFAGSVGRFEIAEGRVASVRTVNGRLYVNFGRRWRDALALVLSEAAAKRLGGAEALGLSPGARLRVRGMIERRLGPTIAVTEAAQIEKLGLAGAR</sequence>
<feature type="domain" description="TNase-like" evidence="2">
    <location>
        <begin position="49"/>
        <end position="182"/>
    </location>
</feature>
<dbReference type="SUPFAM" id="SSF50199">
    <property type="entry name" value="Staphylococcal nuclease"/>
    <property type="match status" value="1"/>
</dbReference>
<dbReference type="Proteomes" id="UP001143400">
    <property type="component" value="Unassembled WGS sequence"/>
</dbReference>
<dbReference type="PROSITE" id="PS50830">
    <property type="entry name" value="TNASE_3"/>
    <property type="match status" value="1"/>
</dbReference>
<reference evidence="3" key="1">
    <citation type="journal article" date="2014" name="Int. J. Syst. Evol. Microbiol.">
        <title>Complete genome sequence of Corynebacterium casei LMG S-19264T (=DSM 44701T), isolated from a smear-ripened cheese.</title>
        <authorList>
            <consortium name="US DOE Joint Genome Institute (JGI-PGF)"/>
            <person name="Walter F."/>
            <person name="Albersmeier A."/>
            <person name="Kalinowski J."/>
            <person name="Ruckert C."/>
        </authorList>
    </citation>
    <scope>NUCLEOTIDE SEQUENCE</scope>
    <source>
        <strain evidence="3">VKM B-1606</strain>
    </source>
</reference>
<reference evidence="4 5" key="2">
    <citation type="submission" date="2021-01" db="EMBL/GenBank/DDBJ databases">
        <title>Genomic Encyclopedia of Type Strains, Phase IV (KMG-IV): sequencing the most valuable type-strain genomes for metagenomic binning, comparative biology and taxonomic classification.</title>
        <authorList>
            <person name="Goeker M."/>
        </authorList>
    </citation>
    <scope>NUCLEOTIDE SEQUENCE [LARGE SCALE GENOMIC DNA]</scope>
    <source>
        <strain evidence="4 5">DSM 6130</strain>
    </source>
</reference>
<feature type="signal peptide" evidence="1">
    <location>
        <begin position="1"/>
        <end position="41"/>
    </location>
</feature>
<comment type="caution">
    <text evidence="3">The sequence shown here is derived from an EMBL/GenBank/DDBJ whole genome shotgun (WGS) entry which is preliminary data.</text>
</comment>
<evidence type="ECO:0000313" key="4">
    <source>
        <dbReference type="EMBL" id="MBM7851577.1"/>
    </source>
</evidence>
<name>A0A9W6ISS2_9HYPH</name>
<proteinExistence type="predicted"/>
<dbReference type="Pfam" id="PF00565">
    <property type="entry name" value="SNase"/>
    <property type="match status" value="1"/>
</dbReference>